<sequence length="161" mass="19087">MIDSDVLLRHLQKLGKEEAPFIRGKQYTLSQVKLAEKIVQDLQHDLERALRKPKLSRRRAFIVILQELYYDLPEYPSELSLDSIHRRASQRFEYMNRNAKVFRTPTHVHPKDPCTYYEDNAYGKARYRVALEHLVKGSSVYFQETDAEASLRIIYWEIVLC</sequence>
<proteinExistence type="predicted"/>
<gene>
    <name evidence="1" type="ORF">PY092_16610</name>
</gene>
<comment type="caution">
    <text evidence="1">The sequence shown here is derived from an EMBL/GenBank/DDBJ whole genome shotgun (WGS) entry which is preliminary data.</text>
</comment>
<keyword evidence="2" id="KW-1185">Reference proteome</keyword>
<accession>A0ABT5Y2V7</accession>
<name>A0ABT5Y2V7_9FLAO</name>
<evidence type="ECO:0000313" key="1">
    <source>
        <dbReference type="EMBL" id="MDF0717787.1"/>
    </source>
</evidence>
<dbReference type="Proteomes" id="UP001221366">
    <property type="component" value="Unassembled WGS sequence"/>
</dbReference>
<protein>
    <submittedName>
        <fullName evidence="1">Uncharacterized protein</fullName>
    </submittedName>
</protein>
<evidence type="ECO:0000313" key="2">
    <source>
        <dbReference type="Proteomes" id="UP001221366"/>
    </source>
</evidence>
<reference evidence="1 2" key="1">
    <citation type="submission" date="2023-03" db="EMBL/GenBank/DDBJ databases">
        <title>Muricauda XX sp. nov. and Muricauda XXX sp. nov., two novel species isolated from Okinawa Trough.</title>
        <authorList>
            <person name="Cao W."/>
            <person name="Deng X."/>
        </authorList>
    </citation>
    <scope>NUCLEOTIDE SEQUENCE [LARGE SCALE GENOMIC DNA]</scope>
    <source>
        <strain evidence="1 2">334s03</strain>
    </source>
</reference>
<organism evidence="1 2">
    <name type="scientific">Flagellimonas yonaguniensis</name>
    <dbReference type="NCBI Taxonomy" id="3031325"/>
    <lineage>
        <taxon>Bacteria</taxon>
        <taxon>Pseudomonadati</taxon>
        <taxon>Bacteroidota</taxon>
        <taxon>Flavobacteriia</taxon>
        <taxon>Flavobacteriales</taxon>
        <taxon>Flavobacteriaceae</taxon>
        <taxon>Flagellimonas</taxon>
    </lineage>
</organism>
<dbReference type="EMBL" id="JARFVB010000014">
    <property type="protein sequence ID" value="MDF0717787.1"/>
    <property type="molecule type" value="Genomic_DNA"/>
</dbReference>
<dbReference type="RefSeq" id="WP_275616932.1">
    <property type="nucleotide sequence ID" value="NZ_JARFVB010000014.1"/>
</dbReference>